<dbReference type="InterPro" id="IPR036236">
    <property type="entry name" value="Znf_C2H2_sf"/>
</dbReference>
<feature type="domain" description="C2H2-type" evidence="14">
    <location>
        <begin position="497"/>
        <end position="524"/>
    </location>
</feature>
<reference evidence="15 16" key="1">
    <citation type="submission" date="2022-01" db="EMBL/GenBank/DDBJ databases">
        <title>A chromosome-scale genome assembly of the false clownfish, Amphiprion ocellaris.</title>
        <authorList>
            <person name="Ryu T."/>
        </authorList>
    </citation>
    <scope>NUCLEOTIDE SEQUENCE [LARGE SCALE GENOMIC DNA]</scope>
</reference>
<feature type="domain" description="C2H2-type" evidence="14">
    <location>
        <begin position="413"/>
        <end position="441"/>
    </location>
</feature>
<keyword evidence="8" id="KW-0804">Transcription</keyword>
<evidence type="ECO:0000259" key="13">
    <source>
        <dbReference type="PROSITE" id="PS50097"/>
    </source>
</evidence>
<evidence type="ECO:0000256" key="8">
    <source>
        <dbReference type="ARBA" id="ARBA00023163"/>
    </source>
</evidence>
<keyword evidence="2" id="KW-0479">Metal-binding</keyword>
<dbReference type="PANTHER" id="PTHR24384:SF189">
    <property type="entry name" value="C2H2-TYPE DOMAIN-CONTAINING PROTEIN-RELATED"/>
    <property type="match status" value="1"/>
</dbReference>
<dbReference type="Pfam" id="PF00096">
    <property type="entry name" value="zf-C2H2"/>
    <property type="match status" value="8"/>
</dbReference>
<keyword evidence="16" id="KW-1185">Reference proteome</keyword>
<dbReference type="Pfam" id="PF00651">
    <property type="entry name" value="BTB"/>
    <property type="match status" value="1"/>
</dbReference>
<feature type="compositionally biased region" description="Basic residues" evidence="12">
    <location>
        <begin position="1"/>
        <end position="15"/>
    </location>
</feature>
<keyword evidence="3" id="KW-0677">Repeat</keyword>
<dbReference type="InterPro" id="IPR050752">
    <property type="entry name" value="C2H2-ZF_domain"/>
</dbReference>
<evidence type="ECO:0000256" key="3">
    <source>
        <dbReference type="ARBA" id="ARBA00022737"/>
    </source>
</evidence>
<dbReference type="PROSITE" id="PS50157">
    <property type="entry name" value="ZINC_FINGER_C2H2_2"/>
    <property type="match status" value="12"/>
</dbReference>
<sequence>MKKKLSTMLRPKRGRQVSANSELATDSSTALDSSSPVNSETVQESASQIRHLMMSQQSHNLLKFLNEDRTRQKFCDMSVSVGGKIYSAHKVVLAHGSSYFHAELSKNPAATTHVTLDHVEASVFQHLLGFLYTAECIVAETELPALTEAARFLDMMDILKLLCEEEEHNPVSVIQAETRGSPKVEISSSDSSGADTDLQSLPDVKCTSFSRRFNTQNSLQNDIAEVHTDEQQEASTSKPTLGDDMMDEEEDEEGGDINADFAIPVYPEGLAPVIIQTSSKKTLKCPKCDKTFDRAGKYESHTRVHTGEKPFQCDICLQRYSTKSNLTVHKKKHASDAPFQKKEHKCPFCNKLHASKKTLAKHVRRFHPDHIQEFLTKRKRKSEGWKCAICLKTFTRRPHLQEHMILHTQDRPFKCSFCDEYFKSRFARLKHQEKYHLGPFPCEICGRQFNDTGNRKRHIECTHGGKRKWTCFVCGKSVRERTTLMEHLRIHSGEKPHLCSICGQSFRHGSSYRLHLRVHHDDKRYECDECGKTFIRHDHLTKHQKIHSGEKAHQCEECGKCFRRHDHLTVHYKSVHLGEKVWQKYKTAVHQCEVCKKEFKGKSSLEMHFRTHSGEKPHRCPECHQTFRIKKTLTKHMVIHSDARPFNCPHCSATFKRKDKLKYHVDHVHISIPFEETSKAYHTEPKSTLQSPPTSTDACVPVSLVPVQMAGGGQGDLNAHRASSLSSQTHSHVSMQAQGQQQNSGYQAATDLAFLEKYTLTPQPANIVHPVRPDQMLDPREQSYLGTLLGLDSASSVQNISNSDHTH</sequence>
<feature type="domain" description="C2H2-type" evidence="14">
    <location>
        <begin position="440"/>
        <end position="468"/>
    </location>
</feature>
<evidence type="ECO:0000256" key="4">
    <source>
        <dbReference type="ARBA" id="ARBA00022771"/>
    </source>
</evidence>
<feature type="domain" description="C2H2-type" evidence="14">
    <location>
        <begin position="283"/>
        <end position="310"/>
    </location>
</feature>
<feature type="region of interest" description="Disordered" evidence="12">
    <location>
        <begin position="172"/>
        <end position="199"/>
    </location>
</feature>
<dbReference type="FunFam" id="3.30.160.60:FF:000841">
    <property type="entry name" value="zinc finger and BTB domain-containing protein 41"/>
    <property type="match status" value="1"/>
</dbReference>
<evidence type="ECO:0000256" key="11">
    <source>
        <dbReference type="PROSITE-ProRule" id="PRU00042"/>
    </source>
</evidence>
<dbReference type="AlphaFoldDB" id="A0AAQ5ZDC5"/>
<protein>
    <recommendedName>
        <fullName evidence="10">Zinc finger and BTB domain-containing protein 41</fullName>
    </recommendedName>
</protein>
<evidence type="ECO:0000256" key="7">
    <source>
        <dbReference type="ARBA" id="ARBA00023125"/>
    </source>
</evidence>
<dbReference type="PANTHER" id="PTHR24384">
    <property type="entry name" value="FINGER PUTATIVE TRANSCRIPTION FACTOR FAMILY-RELATED"/>
    <property type="match status" value="1"/>
</dbReference>
<dbReference type="SMART" id="SM00225">
    <property type="entry name" value="BTB"/>
    <property type="match status" value="1"/>
</dbReference>
<feature type="region of interest" description="Disordered" evidence="12">
    <location>
        <begin position="1"/>
        <end position="43"/>
    </location>
</feature>
<dbReference type="GO" id="GO:0008270">
    <property type="term" value="F:zinc ion binding"/>
    <property type="evidence" value="ECO:0007669"/>
    <property type="project" value="UniProtKB-KW"/>
</dbReference>
<dbReference type="GeneTree" id="ENSGT00550000075080"/>
<feature type="domain" description="BTB" evidence="13">
    <location>
        <begin position="75"/>
        <end position="140"/>
    </location>
</feature>
<keyword evidence="4 11" id="KW-0863">Zinc-finger</keyword>
<name>A0AAQ5ZDC5_AMPOC</name>
<feature type="compositionally biased region" description="Low complexity" evidence="12">
    <location>
        <begin position="23"/>
        <end position="35"/>
    </location>
</feature>
<evidence type="ECO:0000313" key="15">
    <source>
        <dbReference type="Ensembl" id="ENSAOCP00000064108.1"/>
    </source>
</evidence>
<feature type="compositionally biased region" description="Polar residues" evidence="12">
    <location>
        <begin position="186"/>
        <end position="199"/>
    </location>
</feature>
<organism evidence="15 16">
    <name type="scientific">Amphiprion ocellaris</name>
    <name type="common">Clown anemonefish</name>
    <dbReference type="NCBI Taxonomy" id="80972"/>
    <lineage>
        <taxon>Eukaryota</taxon>
        <taxon>Metazoa</taxon>
        <taxon>Chordata</taxon>
        <taxon>Craniata</taxon>
        <taxon>Vertebrata</taxon>
        <taxon>Euteleostomi</taxon>
        <taxon>Actinopterygii</taxon>
        <taxon>Neopterygii</taxon>
        <taxon>Teleostei</taxon>
        <taxon>Neoteleostei</taxon>
        <taxon>Acanthomorphata</taxon>
        <taxon>Ovalentaria</taxon>
        <taxon>Pomacentridae</taxon>
        <taxon>Amphiprion</taxon>
    </lineage>
</organism>
<dbReference type="FunFam" id="3.30.160.60:FF:001227">
    <property type="entry name" value="Zinc finger and BTB domain containing 41"/>
    <property type="match status" value="1"/>
</dbReference>
<accession>A0AAQ5ZDC5</accession>
<feature type="region of interest" description="Disordered" evidence="12">
    <location>
        <begin position="224"/>
        <end position="254"/>
    </location>
</feature>
<reference evidence="15" key="2">
    <citation type="submission" date="2025-08" db="UniProtKB">
        <authorList>
            <consortium name="Ensembl"/>
        </authorList>
    </citation>
    <scope>IDENTIFICATION</scope>
</reference>
<feature type="domain" description="C2H2-type" evidence="14">
    <location>
        <begin position="525"/>
        <end position="552"/>
    </location>
</feature>
<feature type="domain" description="C2H2-type" evidence="14">
    <location>
        <begin position="469"/>
        <end position="496"/>
    </location>
</feature>
<dbReference type="GO" id="GO:0005634">
    <property type="term" value="C:nucleus"/>
    <property type="evidence" value="ECO:0007669"/>
    <property type="project" value="UniProtKB-SubCell"/>
</dbReference>
<comment type="subcellular location">
    <subcellularLocation>
        <location evidence="1">Nucleus</location>
    </subcellularLocation>
</comment>
<feature type="region of interest" description="Disordered" evidence="12">
    <location>
        <begin position="712"/>
        <end position="744"/>
    </location>
</feature>
<keyword evidence="7" id="KW-0238">DNA-binding</keyword>
<feature type="domain" description="C2H2-type" evidence="14">
    <location>
        <begin position="618"/>
        <end position="645"/>
    </location>
</feature>
<gene>
    <name evidence="15" type="primary">ZBTB41</name>
</gene>
<evidence type="ECO:0000256" key="2">
    <source>
        <dbReference type="ARBA" id="ARBA00022723"/>
    </source>
</evidence>
<feature type="compositionally biased region" description="Acidic residues" evidence="12">
    <location>
        <begin position="244"/>
        <end position="254"/>
    </location>
</feature>
<feature type="domain" description="C2H2-type" evidence="14">
    <location>
        <begin position="553"/>
        <end position="581"/>
    </location>
</feature>
<dbReference type="GO" id="GO:0000981">
    <property type="term" value="F:DNA-binding transcription factor activity, RNA polymerase II-specific"/>
    <property type="evidence" value="ECO:0007669"/>
    <property type="project" value="TreeGrafter"/>
</dbReference>
<dbReference type="GO" id="GO:0000978">
    <property type="term" value="F:RNA polymerase II cis-regulatory region sequence-specific DNA binding"/>
    <property type="evidence" value="ECO:0007669"/>
    <property type="project" value="TreeGrafter"/>
</dbReference>
<dbReference type="FunFam" id="3.30.160.60:FF:000538">
    <property type="entry name" value="zinc finger protein 853"/>
    <property type="match status" value="1"/>
</dbReference>
<keyword evidence="9" id="KW-0539">Nucleus</keyword>
<dbReference type="Gene3D" id="3.30.710.10">
    <property type="entry name" value="Potassium Channel Kv1.1, Chain A"/>
    <property type="match status" value="1"/>
</dbReference>
<feature type="compositionally biased region" description="Low complexity" evidence="12">
    <location>
        <begin position="720"/>
        <end position="744"/>
    </location>
</feature>
<reference evidence="15" key="3">
    <citation type="submission" date="2025-09" db="UniProtKB">
        <authorList>
            <consortium name="Ensembl"/>
        </authorList>
    </citation>
    <scope>IDENTIFICATION</scope>
</reference>
<feature type="domain" description="C2H2-type" evidence="14">
    <location>
        <begin position="590"/>
        <end position="617"/>
    </location>
</feature>
<evidence type="ECO:0000256" key="5">
    <source>
        <dbReference type="ARBA" id="ARBA00022833"/>
    </source>
</evidence>
<dbReference type="SUPFAM" id="SSF54695">
    <property type="entry name" value="POZ domain"/>
    <property type="match status" value="1"/>
</dbReference>
<dbReference type="InterPro" id="IPR000210">
    <property type="entry name" value="BTB/POZ_dom"/>
</dbReference>
<evidence type="ECO:0000256" key="1">
    <source>
        <dbReference type="ARBA" id="ARBA00004123"/>
    </source>
</evidence>
<feature type="domain" description="C2H2-type" evidence="14">
    <location>
        <begin position="311"/>
        <end position="338"/>
    </location>
</feature>
<keyword evidence="5" id="KW-0862">Zinc</keyword>
<feature type="domain" description="C2H2-type" evidence="14">
    <location>
        <begin position="385"/>
        <end position="412"/>
    </location>
</feature>
<keyword evidence="6" id="KW-0805">Transcription regulation</keyword>
<dbReference type="PROSITE" id="PS50097">
    <property type="entry name" value="BTB"/>
    <property type="match status" value="1"/>
</dbReference>
<evidence type="ECO:0000313" key="16">
    <source>
        <dbReference type="Proteomes" id="UP001501940"/>
    </source>
</evidence>
<dbReference type="SUPFAM" id="SSF57667">
    <property type="entry name" value="beta-beta-alpha zinc fingers"/>
    <property type="match status" value="7"/>
</dbReference>
<evidence type="ECO:0000256" key="10">
    <source>
        <dbReference type="ARBA" id="ARBA00070983"/>
    </source>
</evidence>
<dbReference type="Gene3D" id="3.30.160.60">
    <property type="entry name" value="Classic Zinc Finger"/>
    <property type="match status" value="11"/>
</dbReference>
<dbReference type="InterPro" id="IPR011333">
    <property type="entry name" value="SKP1/BTB/POZ_sf"/>
</dbReference>
<dbReference type="FunFam" id="3.30.160.60:FF:000337">
    <property type="entry name" value="Zinc finger and BTB domain containing 41"/>
    <property type="match status" value="2"/>
</dbReference>
<evidence type="ECO:0000256" key="12">
    <source>
        <dbReference type="SAM" id="MobiDB-lite"/>
    </source>
</evidence>
<evidence type="ECO:0000259" key="14">
    <source>
        <dbReference type="PROSITE" id="PS50157"/>
    </source>
</evidence>
<dbReference type="SMART" id="SM00355">
    <property type="entry name" value="ZnF_C2H2"/>
    <property type="match status" value="13"/>
</dbReference>
<evidence type="ECO:0000256" key="9">
    <source>
        <dbReference type="ARBA" id="ARBA00023242"/>
    </source>
</evidence>
<dbReference type="FunFam" id="3.30.160.60:FF:000624">
    <property type="entry name" value="zinc finger protein 697"/>
    <property type="match status" value="1"/>
</dbReference>
<dbReference type="Proteomes" id="UP001501940">
    <property type="component" value="Chromosome 10"/>
</dbReference>
<proteinExistence type="predicted"/>
<dbReference type="Ensembl" id="ENSAOCT00000070941.1">
    <property type="protein sequence ID" value="ENSAOCP00000064108.1"/>
    <property type="gene ID" value="ENSAOCG00000004148.2"/>
</dbReference>
<dbReference type="PROSITE" id="PS00028">
    <property type="entry name" value="ZINC_FINGER_C2H2_1"/>
    <property type="match status" value="12"/>
</dbReference>
<dbReference type="FunFam" id="3.30.160.60:FF:001282">
    <property type="entry name" value="Zinc finger and BTB domain-containing protein 41"/>
    <property type="match status" value="1"/>
</dbReference>
<dbReference type="InterPro" id="IPR013087">
    <property type="entry name" value="Znf_C2H2_type"/>
</dbReference>
<dbReference type="FunFam" id="3.30.160.60:FF:002627">
    <property type="entry name" value="Zinc finger and BTB domain-containing 41"/>
    <property type="match status" value="1"/>
</dbReference>
<feature type="domain" description="C2H2-type" evidence="14">
    <location>
        <begin position="646"/>
        <end position="669"/>
    </location>
</feature>
<evidence type="ECO:0000256" key="6">
    <source>
        <dbReference type="ARBA" id="ARBA00023015"/>
    </source>
</evidence>